<evidence type="ECO:0000313" key="1">
    <source>
        <dbReference type="EMBL" id="VUC33324.1"/>
    </source>
</evidence>
<comment type="caution">
    <text evidence="1">The sequence shown here is derived from an EMBL/GenBank/DDBJ whole genome shotgun (WGS) entry which is preliminary data.</text>
</comment>
<organism evidence="1 2">
    <name type="scientific">Bionectria ochroleuca</name>
    <name type="common">Gliocladium roseum</name>
    <dbReference type="NCBI Taxonomy" id="29856"/>
    <lineage>
        <taxon>Eukaryota</taxon>
        <taxon>Fungi</taxon>
        <taxon>Dikarya</taxon>
        <taxon>Ascomycota</taxon>
        <taxon>Pezizomycotina</taxon>
        <taxon>Sordariomycetes</taxon>
        <taxon>Hypocreomycetidae</taxon>
        <taxon>Hypocreales</taxon>
        <taxon>Bionectriaceae</taxon>
        <taxon>Clonostachys</taxon>
    </lineage>
</organism>
<evidence type="ECO:0000313" key="2">
    <source>
        <dbReference type="Proteomes" id="UP000766486"/>
    </source>
</evidence>
<reference evidence="1 2" key="1">
    <citation type="submission" date="2019-06" db="EMBL/GenBank/DDBJ databases">
        <authorList>
            <person name="Broberg M."/>
        </authorList>
    </citation>
    <scope>NUCLEOTIDE SEQUENCE [LARGE SCALE GENOMIC DNA]</scope>
</reference>
<proteinExistence type="predicted"/>
<sequence>MSASLGRLQAALAAATNEVTVAAANINFDFTLVKYEAPKEFKPLGELLTSRRKNEAENGRSHITARRLGALFDNVCPDTPNLIKAYGTRVAEVSKQATENEPKEYRGSIFSAYTGVDGTSIWAAATSSKTAIHVHMLACMLAEFWDPAEAVSIWEELVAERRRDITTRLERGESMPFGLAAAAAQQDISRQDLAGWDASARAWIQTARAVMRRKYTQLKLILKNIDTLVHEKTAVLSGVTEVWKLSLETMEKLVSGIPQEVRIGAAVLGIAAWHIYPDIHVFGSRNMEVPMNDTLVQPGGVLSLGCSPSNSRPGVHWSLCLNNFKFYGRSVQKEQSLQENTNLVPFQNFHHAVVGAILSKWKTPTEQIFTGLQVFISLCSLISATRPAVAVPINCTKTAALECLVDPTTQVFLNYGRRKSQFLYNQKLEKTGSLEPYFGLTNIRALLACIPSANGRVELLKRLAARVEFNDMDVVIYDIANSSASIRRRIYQRKINEKADQIPNHQK</sequence>
<dbReference type="EMBL" id="CABFNS010000861">
    <property type="protein sequence ID" value="VUC33324.1"/>
    <property type="molecule type" value="Genomic_DNA"/>
</dbReference>
<dbReference type="Proteomes" id="UP000766486">
    <property type="component" value="Unassembled WGS sequence"/>
</dbReference>
<accession>A0ABY6USZ3</accession>
<protein>
    <submittedName>
        <fullName evidence="1">Uncharacterized protein</fullName>
    </submittedName>
</protein>
<keyword evidence="2" id="KW-1185">Reference proteome</keyword>
<gene>
    <name evidence="1" type="ORF">CLO192961_LOCUS345555</name>
</gene>
<name>A0ABY6USZ3_BIOOC</name>